<protein>
    <recommendedName>
        <fullName evidence="2">PPM-type phosphatase domain-containing protein</fullName>
    </recommendedName>
</protein>
<organism evidence="3 4">
    <name type="scientific">Senna tora</name>
    <dbReference type="NCBI Taxonomy" id="362788"/>
    <lineage>
        <taxon>Eukaryota</taxon>
        <taxon>Viridiplantae</taxon>
        <taxon>Streptophyta</taxon>
        <taxon>Embryophyta</taxon>
        <taxon>Tracheophyta</taxon>
        <taxon>Spermatophyta</taxon>
        <taxon>Magnoliopsida</taxon>
        <taxon>eudicotyledons</taxon>
        <taxon>Gunneridae</taxon>
        <taxon>Pentapetalae</taxon>
        <taxon>rosids</taxon>
        <taxon>fabids</taxon>
        <taxon>Fabales</taxon>
        <taxon>Fabaceae</taxon>
        <taxon>Caesalpinioideae</taxon>
        <taxon>Cassia clade</taxon>
        <taxon>Senna</taxon>
    </lineage>
</organism>
<dbReference type="GO" id="GO:0003676">
    <property type="term" value="F:nucleic acid binding"/>
    <property type="evidence" value="ECO:0007669"/>
    <property type="project" value="InterPro"/>
</dbReference>
<dbReference type="InterPro" id="IPR036457">
    <property type="entry name" value="PPM-type-like_dom_sf"/>
</dbReference>
<dbReference type="InterPro" id="IPR036397">
    <property type="entry name" value="RNaseH_sf"/>
</dbReference>
<gene>
    <name evidence="3" type="ORF">G2W53_016641</name>
</gene>
<dbReference type="Gene3D" id="3.60.40.10">
    <property type="entry name" value="PPM-type phosphatase domain"/>
    <property type="match status" value="1"/>
</dbReference>
<dbReference type="SUPFAM" id="SSF53098">
    <property type="entry name" value="Ribonuclease H-like"/>
    <property type="match status" value="1"/>
</dbReference>
<dbReference type="SUPFAM" id="SSF81606">
    <property type="entry name" value="PP2C-like"/>
    <property type="match status" value="1"/>
</dbReference>
<dbReference type="Proteomes" id="UP000634136">
    <property type="component" value="Unassembled WGS sequence"/>
</dbReference>
<dbReference type="EMBL" id="JAAIUW010000006">
    <property type="protein sequence ID" value="KAF7825477.1"/>
    <property type="molecule type" value="Genomic_DNA"/>
</dbReference>
<dbReference type="InterPro" id="IPR002156">
    <property type="entry name" value="RNaseH_domain"/>
</dbReference>
<accession>A0A834TQL1</accession>
<comment type="caution">
    <text evidence="3">The sequence shown here is derived from an EMBL/GenBank/DDBJ whole genome shotgun (WGS) entry which is preliminary data.</text>
</comment>
<evidence type="ECO:0000313" key="4">
    <source>
        <dbReference type="Proteomes" id="UP000634136"/>
    </source>
</evidence>
<sequence length="1450" mass="164022">MGAALTVKALTELCGKYKPQVVFLMESRSKKDKMERLRRRFRFQFGQAFYVDPVGKSGGLAVWWHDDLVFNVLFHSKNFIHARLGSVEGDVPCYLTCVYGPPLEGDRHVAWDRMRTISNGVSGAWLYCGLFDLEYKGPFFTWANNRLGDAHVKEKLDRVLGNLDLLCSFPKAQVFVDCSVGSNHCPLIVDLEFSDSKSDRSFKFEMVWLDHPDYKEVMRKGWFSSNGLWEDAVLELIRRLEDCKEGLVKWSREAFRNNKVVIAKLFEQLRSCSDELLTEDLKLRNEEILKGLEEAWDREEKYWFQRSRVNWLSFGDRNSKYFHASVMQRRRRNKILRLKNRDGNWLGSEGEVAACFTEFYSDLFKKGGSRDFSKVLDYVKPVITEADNEVLLKEVSMMEVKEAVFQLGGLKAPVPDGYSGIFYQDAWDDVDVIKEEVCDILGIKDSVDPGFYLGLPMVLGRSKVEALAFVREKVTRKVSSWRNNFLSHAGREVLVKAVVNAIPAYSMSVFKFLKKSYKELDSLISNFWWGLKEDGSKVHWKAWHKLVKPKVEGGLGFKDFESFNLSLLAKQAWRMVESPNELWVQVLKGLYFPSEDFLSAKKGHKASWVWSSILEGRKLLLEGSCWKVRDGCSVSVWGDRWIPGLEGFRLSSILPEDGIDLRVVDLIQDGSWNLSSIQEHLEPIEVKAIKAVSIPSGGGADRLVWPFSKSGKFEVKGGYRFACKSFGAVDCSDPSCSFSSPPSLWKAVWGLGVGPKVRMFLWRAWKPYLLGKHYLGGNVRCLLTARFVGWRRRRWSMLCYYNKEIDEKGLLLVASICWEVWKARCDFIFQGVQVDPMKCCLKACSAVMEICGLGKAHPRPVLKPAVVDFVPNCWIPPCKDSVKVNFDGAFKKDSLDAGVGFLVRDMDGDMWMGYSGKVFASSSLVCEALALKMAISMVDCLPDLKFIFEMDCEVLFNLNLSFSLVRRNGNQAADWLAKSALKGLAPSGWVINPPPPLARLLALDREFAKFAIEDATGDSFTHNKIIIIITNLNPEMGNCCSQDYRSRALMKSEMKEDGEMEGGNDNHVHTAHVEGEGRIKWRGSSKFVSMYTQKGKKGINQDAMTVWEDSSVEKGMTFCGVFDGHGPLGHLISRYLRNHLPIKLSEEIKTSHPQNNPNISFSSWEKCFIKSFHDMDQAIARDINTDSFYSGSTAVTLIKQDDQLILGNLGDSRAILCMRGTNDQFLPVQLTVDLKPDLPSETARIHSCEGRVYAEEEEPDVCRIWMPDEDCPGLAMSRAFGDFCLKDYGLISTPDVFYRKITDQDEFVVLASDGIWDVLTNNEVIDIVVSAPRKFAAKLLVKCAVRAWEHKFPGSNADDCAAICLFLKDRPDEEATLESGENKHQKKHLHGQKSGGFDDTESIGAVESVGEWEGLQGLSRANSITKIPRISMDAFRRQSSSRRVEGVAVY</sequence>
<dbReference type="InterPro" id="IPR036691">
    <property type="entry name" value="Endo/exonu/phosph_ase_sf"/>
</dbReference>
<dbReference type="CDD" id="cd00143">
    <property type="entry name" value="PP2Cc"/>
    <property type="match status" value="1"/>
</dbReference>
<keyword evidence="4" id="KW-1185">Reference proteome</keyword>
<feature type="domain" description="PPM-type phosphatase" evidence="2">
    <location>
        <begin position="1087"/>
        <end position="1367"/>
    </location>
</feature>
<dbReference type="OrthoDB" id="10264738at2759"/>
<dbReference type="InterPro" id="IPR044730">
    <property type="entry name" value="RNase_H-like_dom_plant"/>
</dbReference>
<dbReference type="SMART" id="SM00332">
    <property type="entry name" value="PP2Cc"/>
    <property type="match status" value="1"/>
</dbReference>
<dbReference type="PANTHER" id="PTHR47992">
    <property type="entry name" value="PROTEIN PHOSPHATASE"/>
    <property type="match status" value="1"/>
</dbReference>
<dbReference type="PROSITE" id="PS51746">
    <property type="entry name" value="PPM_2"/>
    <property type="match status" value="1"/>
</dbReference>
<dbReference type="SUPFAM" id="SSF56219">
    <property type="entry name" value="DNase I-like"/>
    <property type="match status" value="1"/>
</dbReference>
<dbReference type="Pfam" id="PF00481">
    <property type="entry name" value="PP2C"/>
    <property type="match status" value="1"/>
</dbReference>
<dbReference type="Pfam" id="PF13456">
    <property type="entry name" value="RVT_3"/>
    <property type="match status" value="1"/>
</dbReference>
<dbReference type="InterPro" id="IPR001932">
    <property type="entry name" value="PPM-type_phosphatase-like_dom"/>
</dbReference>
<name>A0A834TQL1_9FABA</name>
<reference evidence="3" key="1">
    <citation type="submission" date="2020-09" db="EMBL/GenBank/DDBJ databases">
        <title>Genome-Enabled Discovery of Anthraquinone Biosynthesis in Senna tora.</title>
        <authorList>
            <person name="Kang S.-H."/>
            <person name="Pandey R.P."/>
            <person name="Lee C.-M."/>
            <person name="Sim J.-S."/>
            <person name="Jeong J.-T."/>
            <person name="Choi B.-S."/>
            <person name="Jung M."/>
            <person name="Ginzburg D."/>
            <person name="Zhao K."/>
            <person name="Won S.Y."/>
            <person name="Oh T.-J."/>
            <person name="Yu Y."/>
            <person name="Kim N.-H."/>
            <person name="Lee O.R."/>
            <person name="Lee T.-H."/>
            <person name="Bashyal P."/>
            <person name="Kim T.-S."/>
            <person name="Lee W.-H."/>
            <person name="Kawkins C."/>
            <person name="Kim C.-K."/>
            <person name="Kim J.S."/>
            <person name="Ahn B.O."/>
            <person name="Rhee S.Y."/>
            <person name="Sohng J.K."/>
        </authorList>
    </citation>
    <scope>NUCLEOTIDE SEQUENCE</scope>
    <source>
        <tissue evidence="3">Leaf</tissue>
    </source>
</reference>
<proteinExistence type="predicted"/>
<dbReference type="CDD" id="cd06222">
    <property type="entry name" value="RNase_H_like"/>
    <property type="match status" value="1"/>
</dbReference>
<dbReference type="GO" id="GO:0004523">
    <property type="term" value="F:RNA-DNA hybrid ribonuclease activity"/>
    <property type="evidence" value="ECO:0007669"/>
    <property type="project" value="InterPro"/>
</dbReference>
<dbReference type="InterPro" id="IPR012337">
    <property type="entry name" value="RNaseH-like_sf"/>
</dbReference>
<dbReference type="InterPro" id="IPR015655">
    <property type="entry name" value="PP2C"/>
</dbReference>
<dbReference type="Gene3D" id="3.30.420.10">
    <property type="entry name" value="Ribonuclease H-like superfamily/Ribonuclease H"/>
    <property type="match status" value="1"/>
</dbReference>
<dbReference type="Gene3D" id="3.60.10.10">
    <property type="entry name" value="Endonuclease/exonuclease/phosphatase"/>
    <property type="match status" value="1"/>
</dbReference>
<dbReference type="GO" id="GO:0004722">
    <property type="term" value="F:protein serine/threonine phosphatase activity"/>
    <property type="evidence" value="ECO:0007669"/>
    <property type="project" value="InterPro"/>
</dbReference>
<feature type="region of interest" description="Disordered" evidence="1">
    <location>
        <begin position="1375"/>
        <end position="1400"/>
    </location>
</feature>
<evidence type="ECO:0000313" key="3">
    <source>
        <dbReference type="EMBL" id="KAF7825477.1"/>
    </source>
</evidence>
<evidence type="ECO:0000259" key="2">
    <source>
        <dbReference type="PROSITE" id="PS51746"/>
    </source>
</evidence>
<evidence type="ECO:0000256" key="1">
    <source>
        <dbReference type="SAM" id="MobiDB-lite"/>
    </source>
</evidence>